<dbReference type="AlphaFoldDB" id="A0A8J8NWZ8"/>
<gene>
    <name evidence="2" type="ORF">FGO68_gene16556</name>
</gene>
<evidence type="ECO:0000256" key="1">
    <source>
        <dbReference type="SAM" id="MobiDB-lite"/>
    </source>
</evidence>
<proteinExistence type="predicted"/>
<evidence type="ECO:0000313" key="2">
    <source>
        <dbReference type="EMBL" id="TNV83142.1"/>
    </source>
</evidence>
<evidence type="ECO:0000313" key="3">
    <source>
        <dbReference type="Proteomes" id="UP000785679"/>
    </source>
</evidence>
<dbReference type="EMBL" id="RRYP01004123">
    <property type="protein sequence ID" value="TNV83142.1"/>
    <property type="molecule type" value="Genomic_DNA"/>
</dbReference>
<keyword evidence="3" id="KW-1185">Reference proteome</keyword>
<accession>A0A8J8NWZ8</accession>
<name>A0A8J8NWZ8_HALGN</name>
<sequence length="122" mass="13831">MLNKSKCPLMKPNSPLQPISSQEKLQETPPCQMKKNYANQTDNIGADKCKSSDQNNIGAVEASEQGMGLQVHNSSEIPSLHQRRWSRRFSHCTKTYKEDTEKRCSLTVMRKKTSHGMVHLLS</sequence>
<comment type="caution">
    <text evidence="2">The sequence shown here is derived from an EMBL/GenBank/DDBJ whole genome shotgun (WGS) entry which is preliminary data.</text>
</comment>
<feature type="region of interest" description="Disordered" evidence="1">
    <location>
        <begin position="1"/>
        <end position="28"/>
    </location>
</feature>
<reference evidence="2" key="1">
    <citation type="submission" date="2019-06" db="EMBL/GenBank/DDBJ databases">
        <authorList>
            <person name="Zheng W."/>
        </authorList>
    </citation>
    <scope>NUCLEOTIDE SEQUENCE</scope>
    <source>
        <strain evidence="2">QDHG01</strain>
    </source>
</reference>
<dbReference type="Proteomes" id="UP000785679">
    <property type="component" value="Unassembled WGS sequence"/>
</dbReference>
<organism evidence="2 3">
    <name type="scientific">Halteria grandinella</name>
    <dbReference type="NCBI Taxonomy" id="5974"/>
    <lineage>
        <taxon>Eukaryota</taxon>
        <taxon>Sar</taxon>
        <taxon>Alveolata</taxon>
        <taxon>Ciliophora</taxon>
        <taxon>Intramacronucleata</taxon>
        <taxon>Spirotrichea</taxon>
        <taxon>Stichotrichia</taxon>
        <taxon>Sporadotrichida</taxon>
        <taxon>Halteriidae</taxon>
        <taxon>Halteria</taxon>
    </lineage>
</organism>
<feature type="compositionally biased region" description="Polar residues" evidence="1">
    <location>
        <begin position="14"/>
        <end position="23"/>
    </location>
</feature>
<protein>
    <submittedName>
        <fullName evidence="2">Uncharacterized protein</fullName>
    </submittedName>
</protein>